<feature type="transmembrane region" description="Helical" evidence="1">
    <location>
        <begin position="71"/>
        <end position="92"/>
    </location>
</feature>
<feature type="transmembrane region" description="Helical" evidence="1">
    <location>
        <begin position="265"/>
        <end position="284"/>
    </location>
</feature>
<protein>
    <submittedName>
        <fullName evidence="2">Arginine/ornithine antiporter ArcD</fullName>
    </submittedName>
</protein>
<feature type="transmembrane region" description="Helical" evidence="1">
    <location>
        <begin position="99"/>
        <end position="123"/>
    </location>
</feature>
<reference evidence="2" key="1">
    <citation type="submission" date="2018-10" db="EMBL/GenBank/DDBJ databases">
        <authorList>
            <person name="Aoki K."/>
        </authorList>
    </citation>
    <scope>NUCLEOTIDE SEQUENCE</scope>
</reference>
<sequence>MNNSFISTKNSFVFVFLLIVLHFGAIFFTINNMSISYKEALVFFDTQNTLLHFLTNIWTNIFGQNNLSIKLSFTLLHFINLMLLIKISLFYLKQKKDILLLVFIYTFMLGAFSSAILVNEAVINQFGILLFVYFFHANKFVSFALLPILLFLDNSFAILFLSLFFYSFLVKNKILGVSSFLLFIVSMNLFGFDIHHKPQSHFLPTISTYAVIFSPIIFIFLTSILFKHLSENANMSKNILWYCSMTSLIFSLLLSFRQSIDIDDFAPYIVLSFVLIVKEFLYSLRVKLKYFRAKNYIFLFLTSFYFIITFIFTILHWQFYPFAKNIQDDVFSRNYLAKDLAKELKIMGVNGVSTDKKMQLRLSFYGIKKDNAYLLTSDDISPDTKHIQINYGAFKKDFYLKRAKK</sequence>
<evidence type="ECO:0000313" key="2">
    <source>
        <dbReference type="EMBL" id="VAY88111.1"/>
    </source>
</evidence>
<feature type="transmembrane region" description="Helical" evidence="1">
    <location>
        <begin position="12"/>
        <end position="30"/>
    </location>
</feature>
<evidence type="ECO:0000256" key="1">
    <source>
        <dbReference type="SAM" id="Phobius"/>
    </source>
</evidence>
<keyword evidence="1" id="KW-0472">Membrane</keyword>
<accession>A0A3B1E6N8</accession>
<name>A0A3B1E6N8_9ZZZZ</name>
<feature type="transmembrane region" description="Helical" evidence="1">
    <location>
        <begin position="296"/>
        <end position="317"/>
    </location>
</feature>
<dbReference type="EMBL" id="UOYO01000046">
    <property type="protein sequence ID" value="VAY88111.1"/>
    <property type="molecule type" value="Genomic_DNA"/>
</dbReference>
<feature type="transmembrane region" description="Helical" evidence="1">
    <location>
        <begin position="174"/>
        <end position="194"/>
    </location>
</feature>
<keyword evidence="1" id="KW-1133">Transmembrane helix</keyword>
<feature type="transmembrane region" description="Helical" evidence="1">
    <location>
        <begin position="206"/>
        <end position="227"/>
    </location>
</feature>
<feature type="transmembrane region" description="Helical" evidence="1">
    <location>
        <begin position="143"/>
        <end position="167"/>
    </location>
</feature>
<organism evidence="2">
    <name type="scientific">hydrothermal vent metagenome</name>
    <dbReference type="NCBI Taxonomy" id="652676"/>
    <lineage>
        <taxon>unclassified sequences</taxon>
        <taxon>metagenomes</taxon>
        <taxon>ecological metagenomes</taxon>
    </lineage>
</organism>
<gene>
    <name evidence="2" type="ORF">MNB_ARC-1_795</name>
</gene>
<keyword evidence="1" id="KW-0812">Transmembrane</keyword>
<feature type="transmembrane region" description="Helical" evidence="1">
    <location>
        <begin position="239"/>
        <end position="259"/>
    </location>
</feature>
<proteinExistence type="predicted"/>
<dbReference type="AlphaFoldDB" id="A0A3B1E6N8"/>